<accession>A0A1A3L1C1</accession>
<evidence type="ECO:0000313" key="6">
    <source>
        <dbReference type="Proteomes" id="UP000093629"/>
    </source>
</evidence>
<gene>
    <name evidence="5" type="ORF">A5636_24540</name>
    <name evidence="4" type="ORF">A5640_24710</name>
</gene>
<proteinExistence type="predicted"/>
<evidence type="ECO:0000256" key="1">
    <source>
        <dbReference type="ARBA" id="ARBA00023125"/>
    </source>
</evidence>
<dbReference type="InterPro" id="IPR009057">
    <property type="entry name" value="Homeodomain-like_sf"/>
</dbReference>
<dbReference type="SUPFAM" id="SSF46689">
    <property type="entry name" value="Homeodomain-like"/>
    <property type="match status" value="1"/>
</dbReference>
<dbReference type="Proteomes" id="UP000093925">
    <property type="component" value="Unassembled WGS sequence"/>
</dbReference>
<feature type="domain" description="HTH tetR-type" evidence="3">
    <location>
        <begin position="17"/>
        <end position="77"/>
    </location>
</feature>
<sequence length="229" mass="24947">MSPARVYGGLSATQRDAQRRALLIDAAVALMGKQGAAACTVTAVCTESGVTSRYFYQQFRDRDALLRAMFTKISTTFQAVITKAIPDDTVAPQELAYAPIKALVQMIENDPSMARILFVESGAEPLLRQLRSELMSEFAELVLREARLHLDIPSEVIQVADLAATYGVGGLFEILRRWIDGQLNLSTEVLIEHCAGFLGSLGLYTLGQKPDPAASHIQVDINSPAGHNR</sequence>
<dbReference type="EMBL" id="LZLM01000010">
    <property type="protein sequence ID" value="OBJ90408.1"/>
    <property type="molecule type" value="Genomic_DNA"/>
</dbReference>
<keyword evidence="6" id="KW-1185">Reference proteome</keyword>
<dbReference type="InterPro" id="IPR001647">
    <property type="entry name" value="HTH_TetR"/>
</dbReference>
<dbReference type="PROSITE" id="PS50977">
    <property type="entry name" value="HTH_TETR_2"/>
    <property type="match status" value="1"/>
</dbReference>
<keyword evidence="1 2" id="KW-0238">DNA-binding</keyword>
<dbReference type="InterPro" id="IPR050624">
    <property type="entry name" value="HTH-type_Tx_Regulator"/>
</dbReference>
<dbReference type="EMBL" id="LZLQ01000059">
    <property type="protein sequence ID" value="OBK16750.1"/>
    <property type="molecule type" value="Genomic_DNA"/>
</dbReference>
<feature type="DNA-binding region" description="H-T-H motif" evidence="2">
    <location>
        <begin position="40"/>
        <end position="59"/>
    </location>
</feature>
<comment type="caution">
    <text evidence="4">The sequence shown here is derived from an EMBL/GenBank/DDBJ whole genome shotgun (WGS) entry which is preliminary data.</text>
</comment>
<evidence type="ECO:0000256" key="2">
    <source>
        <dbReference type="PROSITE-ProRule" id="PRU00335"/>
    </source>
</evidence>
<dbReference type="PANTHER" id="PTHR43479">
    <property type="entry name" value="ACREF/ENVCD OPERON REPRESSOR-RELATED"/>
    <property type="match status" value="1"/>
</dbReference>
<dbReference type="AlphaFoldDB" id="A0A1A3L1C1"/>
<protein>
    <submittedName>
        <fullName evidence="4">TetR family transcriptional regulator</fullName>
    </submittedName>
</protein>
<evidence type="ECO:0000313" key="5">
    <source>
        <dbReference type="EMBL" id="OBK16750.1"/>
    </source>
</evidence>
<dbReference type="Gene3D" id="1.10.357.10">
    <property type="entry name" value="Tetracycline Repressor, domain 2"/>
    <property type="match status" value="1"/>
</dbReference>
<dbReference type="GeneID" id="98802497"/>
<reference evidence="6 7" key="1">
    <citation type="submission" date="2016-06" db="EMBL/GenBank/DDBJ databases">
        <authorList>
            <person name="Kjaerup R.B."/>
            <person name="Dalgaard T.S."/>
            <person name="Juul-Madsen H.R."/>
        </authorList>
    </citation>
    <scope>NUCLEOTIDE SEQUENCE [LARGE SCALE GENOMIC DNA]</scope>
    <source>
        <strain evidence="5 6">1245139.5</strain>
        <strain evidence="4 7">1276495.2</strain>
    </source>
</reference>
<dbReference type="PANTHER" id="PTHR43479:SF11">
    <property type="entry name" value="ACREF_ENVCD OPERON REPRESSOR-RELATED"/>
    <property type="match status" value="1"/>
</dbReference>
<dbReference type="Proteomes" id="UP000093629">
    <property type="component" value="Unassembled WGS sequence"/>
</dbReference>
<organism evidence="4 7">
    <name type="scientific">Mycobacterium asiaticum</name>
    <dbReference type="NCBI Taxonomy" id="1790"/>
    <lineage>
        <taxon>Bacteria</taxon>
        <taxon>Bacillati</taxon>
        <taxon>Actinomycetota</taxon>
        <taxon>Actinomycetes</taxon>
        <taxon>Mycobacteriales</taxon>
        <taxon>Mycobacteriaceae</taxon>
        <taxon>Mycobacterium</taxon>
    </lineage>
</organism>
<name>A0A1A3L1C1_MYCAS</name>
<dbReference type="Pfam" id="PF00440">
    <property type="entry name" value="TetR_N"/>
    <property type="match status" value="1"/>
</dbReference>
<dbReference type="RefSeq" id="WP_012394821.1">
    <property type="nucleotide sequence ID" value="NZ_LZKS01000048.1"/>
</dbReference>
<dbReference type="GO" id="GO:0003677">
    <property type="term" value="F:DNA binding"/>
    <property type="evidence" value="ECO:0007669"/>
    <property type="project" value="UniProtKB-UniRule"/>
</dbReference>
<evidence type="ECO:0000259" key="3">
    <source>
        <dbReference type="PROSITE" id="PS50977"/>
    </source>
</evidence>
<dbReference type="OrthoDB" id="9790413at2"/>
<evidence type="ECO:0000313" key="7">
    <source>
        <dbReference type="Proteomes" id="UP000093925"/>
    </source>
</evidence>
<evidence type="ECO:0000313" key="4">
    <source>
        <dbReference type="EMBL" id="OBJ90408.1"/>
    </source>
</evidence>